<comment type="function">
    <text evidence="3 13">Endonuclease that specifically degrades the RNA of RNA-DNA hybrids.</text>
</comment>
<comment type="caution">
    <text evidence="15">The sequence shown here is derived from an EMBL/GenBank/DDBJ whole genome shotgun (WGS) entry which is preliminary data.</text>
</comment>
<keyword evidence="16" id="KW-1185">Reference proteome</keyword>
<evidence type="ECO:0000256" key="7">
    <source>
        <dbReference type="ARBA" id="ARBA00022722"/>
    </source>
</evidence>
<evidence type="ECO:0000256" key="4">
    <source>
        <dbReference type="ARBA" id="ARBA00004496"/>
    </source>
</evidence>
<evidence type="ECO:0000256" key="2">
    <source>
        <dbReference type="ARBA" id="ARBA00001946"/>
    </source>
</evidence>
<evidence type="ECO:0000256" key="10">
    <source>
        <dbReference type="ARBA" id="ARBA00022801"/>
    </source>
</evidence>
<dbReference type="InterPro" id="IPR036397">
    <property type="entry name" value="RNaseH_sf"/>
</dbReference>
<comment type="catalytic activity">
    <reaction evidence="1 12 13">
        <text>Endonucleolytic cleavage to 5'-phosphomonoester.</text>
        <dbReference type="EC" id="3.1.26.4"/>
    </reaction>
</comment>
<dbReference type="eggNOG" id="COG0164">
    <property type="taxonomic scope" value="Bacteria"/>
</dbReference>
<dbReference type="GO" id="GO:0005737">
    <property type="term" value="C:cytoplasm"/>
    <property type="evidence" value="ECO:0007669"/>
    <property type="project" value="UniProtKB-SubCell"/>
</dbReference>
<dbReference type="Gene3D" id="3.30.420.10">
    <property type="entry name" value="Ribonuclease H-like superfamily/Ribonuclease H"/>
    <property type="match status" value="1"/>
</dbReference>
<evidence type="ECO:0000256" key="6">
    <source>
        <dbReference type="ARBA" id="ARBA00022490"/>
    </source>
</evidence>
<keyword evidence="8 12" id="KW-0479">Metal-binding</keyword>
<keyword evidence="7 12" id="KW-0540">Nuclease</keyword>
<dbReference type="EMBL" id="JGYK01000001">
    <property type="protein sequence ID" value="KFI40578.1"/>
    <property type="molecule type" value="Genomic_DNA"/>
</dbReference>
<dbReference type="InterPro" id="IPR012337">
    <property type="entry name" value="RNaseH-like_sf"/>
</dbReference>
<feature type="binding site" evidence="12">
    <location>
        <position position="29"/>
    </location>
    <ligand>
        <name>a divalent metal cation</name>
        <dbReference type="ChEBI" id="CHEBI:60240"/>
    </ligand>
</feature>
<evidence type="ECO:0000256" key="8">
    <source>
        <dbReference type="ARBA" id="ARBA00022723"/>
    </source>
</evidence>
<dbReference type="SUPFAM" id="SSF53098">
    <property type="entry name" value="Ribonuclease H-like"/>
    <property type="match status" value="1"/>
</dbReference>
<dbReference type="GO" id="GO:0043137">
    <property type="term" value="P:DNA replication, removal of RNA primer"/>
    <property type="evidence" value="ECO:0007669"/>
    <property type="project" value="TreeGrafter"/>
</dbReference>
<keyword evidence="11" id="KW-0464">Manganese</keyword>
<feature type="binding site" evidence="12">
    <location>
        <position position="28"/>
    </location>
    <ligand>
        <name>a divalent metal cation</name>
        <dbReference type="ChEBI" id="CHEBI:60240"/>
    </ligand>
</feature>
<evidence type="ECO:0000256" key="11">
    <source>
        <dbReference type="ARBA" id="ARBA00023211"/>
    </source>
</evidence>
<comment type="cofactor">
    <cofactor evidence="12">
        <name>Mn(2+)</name>
        <dbReference type="ChEBI" id="CHEBI:29035"/>
    </cofactor>
    <cofactor evidence="12">
        <name>Mg(2+)</name>
        <dbReference type="ChEBI" id="CHEBI:18420"/>
    </cofactor>
    <text evidence="12">Manganese or magnesium. Binds 1 divalent metal ion per monomer in the absence of substrate. May bind a second metal ion after substrate binding.</text>
</comment>
<protein>
    <recommendedName>
        <fullName evidence="13">Ribonuclease</fullName>
        <ecNumber evidence="13">3.1.26.4</ecNumber>
    </recommendedName>
</protein>
<evidence type="ECO:0000256" key="9">
    <source>
        <dbReference type="ARBA" id="ARBA00022759"/>
    </source>
</evidence>
<dbReference type="Pfam" id="PF01351">
    <property type="entry name" value="RNase_HII"/>
    <property type="match status" value="2"/>
</dbReference>
<gene>
    <name evidence="15" type="ORF">BACT_1282</name>
</gene>
<dbReference type="GO" id="GO:0006298">
    <property type="term" value="P:mismatch repair"/>
    <property type="evidence" value="ECO:0007669"/>
    <property type="project" value="TreeGrafter"/>
</dbReference>
<dbReference type="Proteomes" id="UP000029015">
    <property type="component" value="Unassembled WGS sequence"/>
</dbReference>
<dbReference type="GO" id="GO:0032299">
    <property type="term" value="C:ribonuclease H2 complex"/>
    <property type="evidence" value="ECO:0007669"/>
    <property type="project" value="TreeGrafter"/>
</dbReference>
<evidence type="ECO:0000313" key="15">
    <source>
        <dbReference type="EMBL" id="KFI40578.1"/>
    </source>
</evidence>
<feature type="domain" description="RNase H type-2" evidence="14">
    <location>
        <begin position="22"/>
        <end position="240"/>
    </location>
</feature>
<keyword evidence="6" id="KW-0963">Cytoplasm</keyword>
<evidence type="ECO:0000256" key="3">
    <source>
        <dbReference type="ARBA" id="ARBA00004065"/>
    </source>
</evidence>
<evidence type="ECO:0000256" key="1">
    <source>
        <dbReference type="ARBA" id="ARBA00000077"/>
    </source>
</evidence>
<dbReference type="PROSITE" id="PS51975">
    <property type="entry name" value="RNASE_H_2"/>
    <property type="match status" value="1"/>
</dbReference>
<dbReference type="PANTHER" id="PTHR10954">
    <property type="entry name" value="RIBONUCLEASE H2 SUBUNIT A"/>
    <property type="match status" value="1"/>
</dbReference>
<organism evidence="15 16">
    <name type="scientific">Bifidobacterium actinocoloniiforme DSM 22766</name>
    <dbReference type="NCBI Taxonomy" id="1437605"/>
    <lineage>
        <taxon>Bacteria</taxon>
        <taxon>Bacillati</taxon>
        <taxon>Actinomycetota</taxon>
        <taxon>Actinomycetes</taxon>
        <taxon>Bifidobacteriales</taxon>
        <taxon>Bifidobacteriaceae</taxon>
        <taxon>Bifidobacterium</taxon>
    </lineage>
</organism>
<dbReference type="RefSeq" id="WP_081924898.1">
    <property type="nucleotide sequence ID" value="NZ_CP011786.1"/>
</dbReference>
<evidence type="ECO:0000256" key="13">
    <source>
        <dbReference type="RuleBase" id="RU003515"/>
    </source>
</evidence>
<dbReference type="InterPro" id="IPR001352">
    <property type="entry name" value="RNase_HII/HIII"/>
</dbReference>
<dbReference type="GO" id="GO:0046872">
    <property type="term" value="F:metal ion binding"/>
    <property type="evidence" value="ECO:0007669"/>
    <property type="project" value="UniProtKB-KW"/>
</dbReference>
<dbReference type="OrthoDB" id="9803420at2"/>
<comment type="subcellular location">
    <subcellularLocation>
        <location evidence="4">Cytoplasm</location>
    </subcellularLocation>
</comment>
<evidence type="ECO:0000313" key="16">
    <source>
        <dbReference type="Proteomes" id="UP000029015"/>
    </source>
</evidence>
<dbReference type="STRING" id="1437605.AB656_07455"/>
<dbReference type="AlphaFoldDB" id="A0A086Z228"/>
<dbReference type="InterPro" id="IPR022898">
    <property type="entry name" value="RNase_HII"/>
</dbReference>
<sequence length="240" mass="24990">MTARRVKPTLALERSLADLGARWVVGFDEVGRGALAGPVMVGAAALRADRLPDLAVPEGLADSKRLSPAAREGLVPGLETWADAWAVGSASNQEIDQWGIMHALGLAALRALASVEEGLGLAGPCGCRSGASASRTLAAILDGPYDYISKALGTLDAPVPQLPAEVSVQVKADASCASVACASVLAKVTRDRLMVDLARTHPEFAPYDWANNKGYGSPKHQAAIASLGPTDLHRVSWHLV</sequence>
<proteinExistence type="inferred from homology"/>
<dbReference type="GO" id="GO:0003723">
    <property type="term" value="F:RNA binding"/>
    <property type="evidence" value="ECO:0007669"/>
    <property type="project" value="UniProtKB-UniRule"/>
</dbReference>
<name>A0A086Z228_9BIFI</name>
<reference evidence="15 16" key="1">
    <citation type="submission" date="2014-03" db="EMBL/GenBank/DDBJ databases">
        <title>Genomics of Bifidobacteria.</title>
        <authorList>
            <person name="Ventura M."/>
            <person name="Milani C."/>
            <person name="Lugli G.A."/>
        </authorList>
    </citation>
    <scope>NUCLEOTIDE SEQUENCE [LARGE SCALE GENOMIC DNA]</scope>
    <source>
        <strain evidence="15 16">DSM 22766</strain>
    </source>
</reference>
<feature type="binding site" evidence="12">
    <location>
        <position position="142"/>
    </location>
    <ligand>
        <name>a divalent metal cation</name>
        <dbReference type="ChEBI" id="CHEBI:60240"/>
    </ligand>
</feature>
<dbReference type="NCBIfam" id="NF000595">
    <property type="entry name" value="PRK00015.1-3"/>
    <property type="match status" value="1"/>
</dbReference>
<dbReference type="EC" id="3.1.26.4" evidence="13"/>
<comment type="cofactor">
    <cofactor evidence="2">
        <name>Mg(2+)</name>
        <dbReference type="ChEBI" id="CHEBI:18420"/>
    </cofactor>
</comment>
<accession>A0A086Z228</accession>
<dbReference type="GO" id="GO:0004523">
    <property type="term" value="F:RNA-DNA hybrid ribonuclease activity"/>
    <property type="evidence" value="ECO:0007669"/>
    <property type="project" value="UniProtKB-UniRule"/>
</dbReference>
<keyword evidence="9 12" id="KW-0255">Endonuclease</keyword>
<evidence type="ECO:0000259" key="14">
    <source>
        <dbReference type="PROSITE" id="PS51975"/>
    </source>
</evidence>
<evidence type="ECO:0000256" key="5">
    <source>
        <dbReference type="ARBA" id="ARBA00007383"/>
    </source>
</evidence>
<evidence type="ECO:0000256" key="12">
    <source>
        <dbReference type="PROSITE-ProRule" id="PRU01319"/>
    </source>
</evidence>
<dbReference type="CDD" id="cd07182">
    <property type="entry name" value="RNase_HII_bacteria_HII_like"/>
    <property type="match status" value="1"/>
</dbReference>
<dbReference type="InterPro" id="IPR024567">
    <property type="entry name" value="RNase_HII/HIII_dom"/>
</dbReference>
<dbReference type="PANTHER" id="PTHR10954:SF18">
    <property type="entry name" value="RIBONUCLEASE HII"/>
    <property type="match status" value="1"/>
</dbReference>
<comment type="similarity">
    <text evidence="5 13">Belongs to the RNase HII family.</text>
</comment>
<keyword evidence="10 12" id="KW-0378">Hydrolase</keyword>